<evidence type="ECO:0000313" key="1">
    <source>
        <dbReference type="EMBL" id="MBW0145840.1"/>
    </source>
</evidence>
<dbReference type="RefSeq" id="WP_218633720.1">
    <property type="nucleotide sequence ID" value="NZ_JAHVAH010000001.1"/>
</dbReference>
<accession>A0ABS6V8E2</accession>
<reference evidence="1 2" key="1">
    <citation type="submission" date="2021-07" db="EMBL/GenBank/DDBJ databases">
        <title>The draft genome sequence of Sphingomicrobium sp. B8.</title>
        <authorList>
            <person name="Mu L."/>
        </authorList>
    </citation>
    <scope>NUCLEOTIDE SEQUENCE [LARGE SCALE GENOMIC DNA]</scope>
    <source>
        <strain evidence="1 2">B8</strain>
    </source>
</reference>
<dbReference type="Proteomes" id="UP000698028">
    <property type="component" value="Unassembled WGS sequence"/>
</dbReference>
<organism evidence="1 2">
    <name type="scientific">Sphingomicrobium clamense</name>
    <dbReference type="NCBI Taxonomy" id="2851013"/>
    <lineage>
        <taxon>Bacteria</taxon>
        <taxon>Pseudomonadati</taxon>
        <taxon>Pseudomonadota</taxon>
        <taxon>Alphaproteobacteria</taxon>
        <taxon>Sphingomonadales</taxon>
        <taxon>Sphingomonadaceae</taxon>
        <taxon>Sphingomicrobium</taxon>
    </lineage>
</organism>
<gene>
    <name evidence="1" type="ORF">KTQ36_11110</name>
</gene>
<protein>
    <submittedName>
        <fullName evidence="1">Uncharacterized protein</fullName>
    </submittedName>
</protein>
<proteinExistence type="predicted"/>
<sequence>MRYFLDTEYNGFGGALMSLALVPEDDAQEEFYTVLTPPARIEPWVERHVVPYLNTVPEHLKDAPVDRDSAAHHLAHYLAADPEPEICADWPEDLSQFSMLLVTGPGVMVTVPPFTLRLLTLPGFSPAKNSDVPHNALHDARALRDHVINHLA</sequence>
<dbReference type="EMBL" id="JAHVAH010000001">
    <property type="protein sequence ID" value="MBW0145840.1"/>
    <property type="molecule type" value="Genomic_DNA"/>
</dbReference>
<evidence type="ECO:0000313" key="2">
    <source>
        <dbReference type="Proteomes" id="UP000698028"/>
    </source>
</evidence>
<comment type="caution">
    <text evidence="1">The sequence shown here is derived from an EMBL/GenBank/DDBJ whole genome shotgun (WGS) entry which is preliminary data.</text>
</comment>
<name>A0ABS6V8E2_9SPHN</name>
<keyword evidence="2" id="KW-1185">Reference proteome</keyword>